<evidence type="ECO:0000313" key="1">
    <source>
        <dbReference type="EMBL" id="KAL3518922.1"/>
    </source>
</evidence>
<keyword evidence="2" id="KW-1185">Reference proteome</keyword>
<accession>A0ABD2ZHI9</accession>
<reference evidence="1 2" key="1">
    <citation type="submission" date="2024-11" db="EMBL/GenBank/DDBJ databases">
        <title>A near-complete genome assembly of Cinchona calisaya.</title>
        <authorList>
            <person name="Lian D.C."/>
            <person name="Zhao X.W."/>
            <person name="Wei L."/>
        </authorList>
    </citation>
    <scope>NUCLEOTIDE SEQUENCE [LARGE SCALE GENOMIC DNA]</scope>
    <source>
        <tissue evidence="1">Nenye</tissue>
    </source>
</reference>
<sequence>MMGCFEQPITMEVVEEDFGRGGYTMAVWCLFLFLKYCDFDFPLIIMLYVEYISCFFWQLTTVNVENEQFGHGGFTIADQFFTLHFMHETLNFYGPNDIVKHADLSLLKINEI</sequence>
<evidence type="ECO:0000313" key="2">
    <source>
        <dbReference type="Proteomes" id="UP001630127"/>
    </source>
</evidence>
<dbReference type="Proteomes" id="UP001630127">
    <property type="component" value="Unassembled WGS sequence"/>
</dbReference>
<protein>
    <submittedName>
        <fullName evidence="1">Uncharacterized protein</fullName>
    </submittedName>
</protein>
<comment type="caution">
    <text evidence="1">The sequence shown here is derived from an EMBL/GenBank/DDBJ whole genome shotgun (WGS) entry which is preliminary data.</text>
</comment>
<name>A0ABD2ZHI9_9GENT</name>
<dbReference type="EMBL" id="JBJUIK010000009">
    <property type="protein sequence ID" value="KAL3518922.1"/>
    <property type="molecule type" value="Genomic_DNA"/>
</dbReference>
<dbReference type="AlphaFoldDB" id="A0ABD2ZHI9"/>
<proteinExistence type="predicted"/>
<organism evidence="1 2">
    <name type="scientific">Cinchona calisaya</name>
    <dbReference type="NCBI Taxonomy" id="153742"/>
    <lineage>
        <taxon>Eukaryota</taxon>
        <taxon>Viridiplantae</taxon>
        <taxon>Streptophyta</taxon>
        <taxon>Embryophyta</taxon>
        <taxon>Tracheophyta</taxon>
        <taxon>Spermatophyta</taxon>
        <taxon>Magnoliopsida</taxon>
        <taxon>eudicotyledons</taxon>
        <taxon>Gunneridae</taxon>
        <taxon>Pentapetalae</taxon>
        <taxon>asterids</taxon>
        <taxon>lamiids</taxon>
        <taxon>Gentianales</taxon>
        <taxon>Rubiaceae</taxon>
        <taxon>Cinchonoideae</taxon>
        <taxon>Cinchoneae</taxon>
        <taxon>Cinchona</taxon>
    </lineage>
</organism>
<gene>
    <name evidence="1" type="ORF">ACH5RR_021511</name>
</gene>